<proteinExistence type="predicted"/>
<name>W1YLK9_9ZZZZ</name>
<reference evidence="1" key="1">
    <citation type="submission" date="2013-12" db="EMBL/GenBank/DDBJ databases">
        <title>A Varibaculum cambriense genome reconstructed from a premature infant gut community with otherwise low bacterial novelty that shifts toward anaerobic metabolism during the third week of life.</title>
        <authorList>
            <person name="Brown C.T."/>
            <person name="Sharon I."/>
            <person name="Thomas B.C."/>
            <person name="Castelle C.J."/>
            <person name="Morowitz M.J."/>
            <person name="Banfield J.F."/>
        </authorList>
    </citation>
    <scope>NUCLEOTIDE SEQUENCE</scope>
</reference>
<accession>W1YLK9</accession>
<protein>
    <submittedName>
        <fullName evidence="1">Putative membrane protein</fullName>
    </submittedName>
</protein>
<gene>
    <name evidence="1" type="ORF">Q604_UNBC02670G0001</name>
</gene>
<evidence type="ECO:0000313" key="1">
    <source>
        <dbReference type="EMBL" id="ETJ43337.1"/>
    </source>
</evidence>
<organism evidence="1">
    <name type="scientific">human gut metagenome</name>
    <dbReference type="NCBI Taxonomy" id="408170"/>
    <lineage>
        <taxon>unclassified sequences</taxon>
        <taxon>metagenomes</taxon>
        <taxon>organismal metagenomes</taxon>
    </lineage>
</organism>
<comment type="caution">
    <text evidence="1">The sequence shown here is derived from an EMBL/GenBank/DDBJ whole genome shotgun (WGS) entry which is preliminary data.</text>
</comment>
<dbReference type="EMBL" id="AZMM01002670">
    <property type="protein sequence ID" value="ETJ43337.1"/>
    <property type="molecule type" value="Genomic_DNA"/>
</dbReference>
<sequence>MFSGLLIILVPLIVGYLIPLRQQAALKVINQLLSWMVYLIL</sequence>
<dbReference type="AlphaFoldDB" id="W1YLK9"/>
<feature type="non-terminal residue" evidence="1">
    <location>
        <position position="41"/>
    </location>
</feature>